<keyword evidence="1" id="KW-0812">Transmembrane</keyword>
<evidence type="ECO:0000313" key="3">
    <source>
        <dbReference type="Proteomes" id="UP000236630"/>
    </source>
</evidence>
<comment type="caution">
    <text evidence="2">The sequence shown here is derived from an EMBL/GenBank/DDBJ whole genome shotgun (WGS) entry which is preliminary data.</text>
</comment>
<evidence type="ECO:0000313" key="2">
    <source>
        <dbReference type="EMBL" id="GAY59921.1"/>
    </source>
</evidence>
<dbReference type="InterPro" id="IPR007720">
    <property type="entry name" value="PigQ/GPI1"/>
</dbReference>
<dbReference type="GO" id="GO:0016020">
    <property type="term" value="C:membrane"/>
    <property type="evidence" value="ECO:0007669"/>
    <property type="project" value="InterPro"/>
</dbReference>
<proteinExistence type="predicted"/>
<feature type="non-terminal residue" evidence="2">
    <location>
        <position position="1"/>
    </location>
</feature>
<keyword evidence="1" id="KW-1133">Transmembrane helix</keyword>
<dbReference type="AlphaFoldDB" id="A0A2H5Q5T9"/>
<feature type="transmembrane region" description="Helical" evidence="1">
    <location>
        <begin position="185"/>
        <end position="212"/>
    </location>
</feature>
<keyword evidence="3" id="KW-1185">Reference proteome</keyword>
<organism evidence="2 3">
    <name type="scientific">Citrus unshiu</name>
    <name type="common">Satsuma mandarin</name>
    <name type="synonym">Citrus nobilis var. unshiu</name>
    <dbReference type="NCBI Taxonomy" id="55188"/>
    <lineage>
        <taxon>Eukaryota</taxon>
        <taxon>Viridiplantae</taxon>
        <taxon>Streptophyta</taxon>
        <taxon>Embryophyta</taxon>
        <taxon>Tracheophyta</taxon>
        <taxon>Spermatophyta</taxon>
        <taxon>Magnoliopsida</taxon>
        <taxon>eudicotyledons</taxon>
        <taxon>Gunneridae</taxon>
        <taxon>Pentapetalae</taxon>
        <taxon>rosids</taxon>
        <taxon>malvids</taxon>
        <taxon>Sapindales</taxon>
        <taxon>Rutaceae</taxon>
        <taxon>Aurantioideae</taxon>
        <taxon>Citrus</taxon>
    </lineage>
</organism>
<feature type="transmembrane region" description="Helical" evidence="1">
    <location>
        <begin position="321"/>
        <end position="340"/>
    </location>
</feature>
<keyword evidence="1" id="KW-0472">Membrane</keyword>
<sequence length="565" mass="63721">LAAIDIHRIWWLKHLSSTEPSSSYTFLFGWFVSCTPASLDIVVALARDDSSLSGCQSSLKEILCDTNGSMAVTLQGKSMFSLLGQCAVYPSDNDQLFRIGVGDSDQRKYYTCEKNRQAAIGSNHWIQMVYDLYKIRGRNIHCIPKSHHIHWNGRSVLHCDVHDAVILAMNSATASKMVFERHARCLGVAIIGCVYGFVVHDILYFPSVYSYLSEFWITIVDMHYIKSLFDTAWINIQICCGQILFWPILLQVNDLSRVEYAEKAALHKHSMWSSLAVDVLLGVHAGFKLNTELAGVLGMISLHAIQIWSALWFFMDALLLYLVKGLAMLGILFGMTVPAAFIRDMIVLVTLHVSTLHWVMSLLYSQQITSISSFMALVQYTLKQHIVGSLIFTPLLLLLPTSVFYIFFTMMNSSISLVCMLIEVVISIMHATPYINIELWLVRRRRFPPGIWFEIVSCHGSSDNPPEIVSLDTISSPSKNSLHLENISGRSHVLVAILHSNFLTVVCASVDLSKLGYSIESLSISSTFGTKLPSRMPWMFIPFKEYWCVFRNSTCKPECDCHLLQ</sequence>
<gene>
    <name evidence="2" type="ORF">CUMW_198170</name>
</gene>
<reference evidence="2 3" key="1">
    <citation type="journal article" date="2017" name="Front. Genet.">
        <title>Draft sequencing of the heterozygous diploid genome of Satsuma (Citrus unshiu Marc.) using a hybrid assembly approach.</title>
        <authorList>
            <person name="Shimizu T."/>
            <person name="Tanizawa Y."/>
            <person name="Mochizuki T."/>
            <person name="Nagasaki H."/>
            <person name="Yoshioka T."/>
            <person name="Toyoda A."/>
            <person name="Fujiyama A."/>
            <person name="Kaminuma E."/>
            <person name="Nakamura Y."/>
        </authorList>
    </citation>
    <scope>NUCLEOTIDE SEQUENCE [LARGE SCALE GENOMIC DNA]</scope>
    <source>
        <strain evidence="3">cv. Miyagawa wase</strain>
    </source>
</reference>
<feature type="transmembrane region" description="Helical" evidence="1">
    <location>
        <begin position="232"/>
        <end position="250"/>
    </location>
</feature>
<evidence type="ECO:0000256" key="1">
    <source>
        <dbReference type="SAM" id="Phobius"/>
    </source>
</evidence>
<dbReference type="Proteomes" id="UP000236630">
    <property type="component" value="Unassembled WGS sequence"/>
</dbReference>
<accession>A0A2H5Q5T9</accession>
<feature type="transmembrane region" description="Helical" evidence="1">
    <location>
        <begin position="346"/>
        <end position="365"/>
    </location>
</feature>
<name>A0A2H5Q5T9_CITUN</name>
<dbReference type="EMBL" id="BDQV01000223">
    <property type="protein sequence ID" value="GAY59921.1"/>
    <property type="molecule type" value="Genomic_DNA"/>
</dbReference>
<feature type="transmembrane region" description="Helical" evidence="1">
    <location>
        <begin position="414"/>
        <end position="437"/>
    </location>
</feature>
<dbReference type="GO" id="GO:0006506">
    <property type="term" value="P:GPI anchor biosynthetic process"/>
    <property type="evidence" value="ECO:0007669"/>
    <property type="project" value="InterPro"/>
</dbReference>
<feature type="transmembrane region" description="Helical" evidence="1">
    <location>
        <begin position="386"/>
        <end position="408"/>
    </location>
</feature>
<dbReference type="Pfam" id="PF05024">
    <property type="entry name" value="Gpi1"/>
    <property type="match status" value="1"/>
</dbReference>
<dbReference type="PANTHER" id="PTHR47555:SF2">
    <property type="entry name" value="N-ACETYLGLUCOSAMINYL TRANSFERASE COMPONENT FAMILY PROTEIN _ GPI1 FAMILY PROTEIN"/>
    <property type="match status" value="1"/>
</dbReference>
<protein>
    <submittedName>
        <fullName evidence="2">Uncharacterized protein</fullName>
    </submittedName>
</protein>
<feature type="transmembrane region" description="Helical" evidence="1">
    <location>
        <begin position="293"/>
        <end position="314"/>
    </location>
</feature>
<dbReference type="PANTHER" id="PTHR47555">
    <property type="entry name" value="N-ACETYLGLUCOSAMINYL TRANSFERASE COMPONENT FAMILY PROTEIN / GPI1 FAMILY PROTEIN"/>
    <property type="match status" value="1"/>
</dbReference>